<comment type="caution">
    <text evidence="2">The sequence shown here is derived from an EMBL/GenBank/DDBJ whole genome shotgun (WGS) entry which is preliminary data.</text>
</comment>
<sequence length="618" mass="67197">MLKSSTGEFLDVLEASNNQLESLGSATCKLCPKRQVGLLPDPRPQLAAVMQSSGNDSSIFQKELTKILAAAATTCRPCPPNAVCPGGQVMIPRPSYWHATASTTSMQRCPNKLACQKLSTLFYPLNVSDVLRQTLELLDTFDNRTLHLASCQQAGYSNSTSGGSLCLLNVPASDPASYTQQQCAEGYTGNLCAACQSGYVLSAGFKCTRCPGYPGSGAARTILIGLAFIAGNIVIILYTATQHFKNAQLDAAPEEERKHDVPLGGLLKVFMVHVQQFIIVSQLNIDYPRIIIGVVGVVGSVTGVSSRFTYSPACLLTNQDSAGQAHLQFLGAALTPCLVVAASLVCWALRYKGCYGINLFDRWTSATTPKDGNDDKHQATTTPNIPSVQHGATLQGVSPLVSNEDTQQCTSPAQKPSIDIGVWQQLTTVLLVAVFVLYPAWAQAALSALSCYYMVGLSPETSIGYWVMNMNQRCYTGVHAELYVPIACIVVLVFGLAPPVISFLLVWKVRTNLEDPETRMLYGFIYMQYEDKFFWWDSVVQLQTYLLVAVRVFGAALLVEYQALMLLAVLILFTAINALCGPLTSIKLDHLQTLSYATTCLTVTLSMYFVHLFMDLVE</sequence>
<feature type="transmembrane region" description="Helical" evidence="1">
    <location>
        <begin position="480"/>
        <end position="507"/>
    </location>
</feature>
<feature type="transmembrane region" description="Helical" evidence="1">
    <location>
        <begin position="422"/>
        <end position="441"/>
    </location>
</feature>
<protein>
    <recommendedName>
        <fullName evidence="4">TRP C-terminal domain-containing protein</fullName>
    </recommendedName>
</protein>
<evidence type="ECO:0000256" key="1">
    <source>
        <dbReference type="SAM" id="Phobius"/>
    </source>
</evidence>
<evidence type="ECO:0000313" key="3">
    <source>
        <dbReference type="Proteomes" id="UP000236333"/>
    </source>
</evidence>
<feature type="transmembrane region" description="Helical" evidence="1">
    <location>
        <begin position="261"/>
        <end position="283"/>
    </location>
</feature>
<evidence type="ECO:0008006" key="4">
    <source>
        <dbReference type="Google" id="ProtNLM"/>
    </source>
</evidence>
<dbReference type="AlphaFoldDB" id="A0A2J8ACJ3"/>
<proteinExistence type="predicted"/>
<dbReference type="InterPro" id="IPR051246">
    <property type="entry name" value="WDR48"/>
</dbReference>
<reference evidence="2 3" key="1">
    <citation type="journal article" date="2017" name="Mol. Biol. Evol.">
        <title>The 4-celled Tetrabaena socialis nuclear genome reveals the essential components for genetic control of cell number at the origin of multicellularity in the volvocine lineage.</title>
        <authorList>
            <person name="Featherston J."/>
            <person name="Arakaki Y."/>
            <person name="Hanschen E.R."/>
            <person name="Ferris P.J."/>
            <person name="Michod R.E."/>
            <person name="Olson B.J.S.C."/>
            <person name="Nozaki H."/>
            <person name="Durand P.M."/>
        </authorList>
    </citation>
    <scope>NUCLEOTIDE SEQUENCE [LARGE SCALE GENOMIC DNA]</scope>
    <source>
        <strain evidence="2 3">NIES-571</strain>
    </source>
</reference>
<keyword evidence="1" id="KW-0812">Transmembrane</keyword>
<dbReference type="GO" id="GO:0043130">
    <property type="term" value="F:ubiquitin binding"/>
    <property type="evidence" value="ECO:0007669"/>
    <property type="project" value="TreeGrafter"/>
</dbReference>
<feature type="transmembrane region" description="Helical" evidence="1">
    <location>
        <begin position="290"/>
        <end position="309"/>
    </location>
</feature>
<feature type="transmembrane region" description="Helical" evidence="1">
    <location>
        <begin position="447"/>
        <end position="468"/>
    </location>
</feature>
<keyword evidence="1" id="KW-0472">Membrane</keyword>
<feature type="transmembrane region" description="Helical" evidence="1">
    <location>
        <begin position="222"/>
        <end position="241"/>
    </location>
</feature>
<dbReference type="Proteomes" id="UP000236333">
    <property type="component" value="Unassembled WGS sequence"/>
</dbReference>
<dbReference type="PANTHER" id="PTHR19862:SF14">
    <property type="entry name" value="WD REPEAT-CONTAINING PROTEIN 48"/>
    <property type="match status" value="1"/>
</dbReference>
<keyword evidence="3" id="KW-1185">Reference proteome</keyword>
<dbReference type="EMBL" id="PGGS01000062">
    <property type="protein sequence ID" value="PNH10239.1"/>
    <property type="molecule type" value="Genomic_DNA"/>
</dbReference>
<accession>A0A2J8ACJ3</accession>
<evidence type="ECO:0000313" key="2">
    <source>
        <dbReference type="EMBL" id="PNH10239.1"/>
    </source>
</evidence>
<keyword evidence="1" id="KW-1133">Transmembrane helix</keyword>
<dbReference type="PANTHER" id="PTHR19862">
    <property type="entry name" value="WD REPEAT-CONTAINING PROTEIN 48"/>
    <property type="match status" value="1"/>
</dbReference>
<name>A0A2J8ACJ3_9CHLO</name>
<feature type="transmembrane region" description="Helical" evidence="1">
    <location>
        <begin position="329"/>
        <end position="349"/>
    </location>
</feature>
<gene>
    <name evidence="2" type="ORF">TSOC_003034</name>
</gene>
<organism evidence="2 3">
    <name type="scientific">Tetrabaena socialis</name>
    <dbReference type="NCBI Taxonomy" id="47790"/>
    <lineage>
        <taxon>Eukaryota</taxon>
        <taxon>Viridiplantae</taxon>
        <taxon>Chlorophyta</taxon>
        <taxon>core chlorophytes</taxon>
        <taxon>Chlorophyceae</taxon>
        <taxon>CS clade</taxon>
        <taxon>Chlamydomonadales</taxon>
        <taxon>Tetrabaenaceae</taxon>
        <taxon>Tetrabaena</taxon>
    </lineage>
</organism>
<feature type="transmembrane region" description="Helical" evidence="1">
    <location>
        <begin position="594"/>
        <end position="614"/>
    </location>
</feature>
<dbReference type="OrthoDB" id="551205at2759"/>
<dbReference type="GO" id="GO:0000724">
    <property type="term" value="P:double-strand break repair via homologous recombination"/>
    <property type="evidence" value="ECO:0007669"/>
    <property type="project" value="TreeGrafter"/>
</dbReference>